<dbReference type="EMBL" id="CP019603">
    <property type="protein sequence ID" value="ARU17906.1"/>
    <property type="molecule type" value="Genomic_DNA"/>
</dbReference>
<dbReference type="EMBL" id="CP060053">
    <property type="protein sequence ID" value="QNE07411.1"/>
    <property type="molecule type" value="Genomic_DNA"/>
</dbReference>
<dbReference type="KEGG" id="cman:A9D14_16425"/>
<protein>
    <submittedName>
        <fullName evidence="1">Uncharacterized protein</fullName>
    </submittedName>
</protein>
<name>A0A1Z1FGP8_9SPHN</name>
<sequence length="238" mass="23696">MIGEALLVLQAAAVQPSAPEASPGPFGVAALSEEVLARQRGGIRLPGGIDVSLSVDTVTAIDGRVVLQTITRIAETAPTVTAYAPVGGGGIASPAMAQTTQGTAPGVSYDPRNGMTVTATIPAVSLIMSKDSRNGAPAAIPGLQAVDLANSAATPNGVVRQVGEGGGSGGVELQGLDFSVMHLTGSAMGATILNSGSDRAIETSTTLYMDLSNAGPDLIGSSMLRVEDIGLLAVGSRF</sequence>
<reference evidence="2 4" key="2">
    <citation type="submission" date="2020-08" db="EMBL/GenBank/DDBJ databases">
        <authorList>
            <person name="Liu G."/>
            <person name="Sun C."/>
        </authorList>
    </citation>
    <scope>NUCLEOTIDE SEQUENCE [LARGE SCALE GENOMIC DNA]</scope>
    <source>
        <strain evidence="2 4">OT19</strain>
        <plasmid evidence="2 4">plas1</plasmid>
    </source>
</reference>
<keyword evidence="3" id="KW-1185">Reference proteome</keyword>
<geneLocation type="plasmid" evidence="3">
    <name>pcme4a9i</name>
</geneLocation>
<dbReference type="OrthoDB" id="7559965at2"/>
<evidence type="ECO:0000313" key="2">
    <source>
        <dbReference type="EMBL" id="QNE07411.1"/>
    </source>
</evidence>
<reference evidence="1 3" key="1">
    <citation type="submission" date="2017-01" db="EMBL/GenBank/DDBJ databases">
        <title>Complete genome sequence of esterase-producing bacterium Croceicoccus marinus E4A9.</title>
        <authorList>
            <person name="Wu Y.-H."/>
            <person name="Cheng H."/>
            <person name="Xu L."/>
            <person name="Huo Y.-Y."/>
            <person name="Wang C.-S."/>
            <person name="Xu X.-W."/>
        </authorList>
    </citation>
    <scope>NUCLEOTIDE SEQUENCE [LARGE SCALE GENOMIC DNA]</scope>
    <source>
        <strain evidence="1 3">E4A9</strain>
        <plasmid evidence="1">pCME4A9I</plasmid>
        <plasmid evidence="3">Plasmid pcme4a9i</plasmid>
    </source>
</reference>
<organism evidence="1 3">
    <name type="scientific">Croceicoccus marinus</name>
    <dbReference type="NCBI Taxonomy" id="450378"/>
    <lineage>
        <taxon>Bacteria</taxon>
        <taxon>Pseudomonadati</taxon>
        <taxon>Pseudomonadota</taxon>
        <taxon>Alphaproteobacteria</taxon>
        <taxon>Sphingomonadales</taxon>
        <taxon>Erythrobacteraceae</taxon>
        <taxon>Croceicoccus</taxon>
    </lineage>
</organism>
<dbReference type="RefSeq" id="WP_066850315.1">
    <property type="nucleotide sequence ID" value="NZ_CP019603.1"/>
</dbReference>
<geneLocation type="plasmid" evidence="2 4">
    <name>plas1</name>
</geneLocation>
<dbReference type="AlphaFoldDB" id="A0A1Z1FGP8"/>
<accession>A0A1Z1FGP8</accession>
<proteinExistence type="predicted"/>
<evidence type="ECO:0000313" key="1">
    <source>
        <dbReference type="EMBL" id="ARU17906.1"/>
    </source>
</evidence>
<keyword evidence="1" id="KW-0614">Plasmid</keyword>
<dbReference type="STRING" id="450378.GCA_001661675_03301"/>
<dbReference type="Proteomes" id="UP000195807">
    <property type="component" value="Plasmid pCME4A9I"/>
</dbReference>
<gene>
    <name evidence="1" type="ORF">A9D14_16425</name>
    <name evidence="2" type="ORF">H4O24_16135</name>
</gene>
<geneLocation type="plasmid" evidence="1">
    <name>pCME4A9I</name>
</geneLocation>
<evidence type="ECO:0000313" key="4">
    <source>
        <dbReference type="Proteomes" id="UP000515297"/>
    </source>
</evidence>
<evidence type="ECO:0000313" key="3">
    <source>
        <dbReference type="Proteomes" id="UP000195807"/>
    </source>
</evidence>
<dbReference type="Proteomes" id="UP000515297">
    <property type="component" value="Plasmid plas1"/>
</dbReference>